<name>A0A5Q4Z3N4_9BURK</name>
<dbReference type="Proteomes" id="UP000325811">
    <property type="component" value="Chromosome II"/>
</dbReference>
<reference evidence="1 2" key="1">
    <citation type="submission" date="2019-08" db="EMBL/GenBank/DDBJ databases">
        <authorList>
            <person name="Herpell B J."/>
        </authorList>
    </citation>
    <scope>NUCLEOTIDE SEQUENCE [LARGE SCALE GENOMIC DNA]</scope>
    <source>
        <strain evidence="2">Msb3</strain>
    </source>
</reference>
<organism evidence="1 2">
    <name type="scientific">Paraburkholderia dioscoreae</name>
    <dbReference type="NCBI Taxonomy" id="2604047"/>
    <lineage>
        <taxon>Bacteria</taxon>
        <taxon>Pseudomonadati</taxon>
        <taxon>Pseudomonadota</taxon>
        <taxon>Betaproteobacteria</taxon>
        <taxon>Burkholderiales</taxon>
        <taxon>Burkholderiaceae</taxon>
        <taxon>Paraburkholderia</taxon>
    </lineage>
</organism>
<keyword evidence="2" id="KW-1185">Reference proteome</keyword>
<dbReference type="AlphaFoldDB" id="A0A5Q4Z3N4"/>
<sequence>MTSPTSLAINCAPELSEIVNYRFIKIRKFLPLYTHSELLTSHWSQSLAECIKPISPLPSHSEKETLCVSPNIKKPLSRWE</sequence>
<evidence type="ECO:0000313" key="2">
    <source>
        <dbReference type="Proteomes" id="UP000325811"/>
    </source>
</evidence>
<evidence type="ECO:0000313" key="1">
    <source>
        <dbReference type="EMBL" id="VVD33896.1"/>
    </source>
</evidence>
<dbReference type="EMBL" id="LR699554">
    <property type="protein sequence ID" value="VVD33896.1"/>
    <property type="molecule type" value="Genomic_DNA"/>
</dbReference>
<proteinExistence type="predicted"/>
<gene>
    <name evidence="1" type="ORF">PDMSB3_2612</name>
</gene>
<dbReference type="KEGG" id="pdio:PDMSB3_2612.1"/>
<accession>A0A5Q4Z3N4</accession>
<protein>
    <submittedName>
        <fullName evidence="1">Uncharacterized protein</fullName>
    </submittedName>
</protein>